<name>A0A7I7MVC0_9MYCO</name>
<organism evidence="1 2">
    <name type="scientific">Mycobacterium shinjukuense</name>
    <dbReference type="NCBI Taxonomy" id="398694"/>
    <lineage>
        <taxon>Bacteria</taxon>
        <taxon>Bacillati</taxon>
        <taxon>Actinomycetota</taxon>
        <taxon>Actinomycetes</taxon>
        <taxon>Mycobacteriales</taxon>
        <taxon>Mycobacteriaceae</taxon>
        <taxon>Mycobacterium</taxon>
    </lineage>
</organism>
<dbReference type="InterPro" id="IPR002798">
    <property type="entry name" value="SpoIIM-like"/>
</dbReference>
<dbReference type="PANTHER" id="PTHR35337">
    <property type="entry name" value="SLR1478 PROTEIN"/>
    <property type="match status" value="1"/>
</dbReference>
<evidence type="ECO:0000313" key="1">
    <source>
        <dbReference type="EMBL" id="BBX75812.1"/>
    </source>
</evidence>
<gene>
    <name evidence="1" type="ORF">MSHI_37180</name>
</gene>
<keyword evidence="2" id="KW-1185">Reference proteome</keyword>
<dbReference type="KEGG" id="mshj:MSHI_37180"/>
<dbReference type="OrthoDB" id="5243448at2"/>
<evidence type="ECO:0000313" key="2">
    <source>
        <dbReference type="Proteomes" id="UP000467236"/>
    </source>
</evidence>
<dbReference type="Proteomes" id="UP000467236">
    <property type="component" value="Chromosome"/>
</dbReference>
<dbReference type="Pfam" id="PF01944">
    <property type="entry name" value="SpoIIM"/>
    <property type="match status" value="1"/>
</dbReference>
<dbReference type="PANTHER" id="PTHR35337:SF1">
    <property type="entry name" value="SLR1478 PROTEIN"/>
    <property type="match status" value="1"/>
</dbReference>
<accession>A0A7I7MVC0</accession>
<sequence>MDVDAFLLTHRSTWNRLDQLIKKRRSLTGAEVDELVELYQRVSTHLSMLRSVSADSVVIGRLSSLVARARSAVTGAHAPLTGTFIRFWTVSFPVVAYRTWRWWLATAVAFFAIAVVIACWVAGSPEVQSVIGTPTDIDELVNHDVQSYYSEHPAAAFALQVWVNNSWVAAKCIAMSVVLGLPIPLVLFDNAANLGVIAGLMFQAGKGGLLLGLLLPHGLLELTAVFLAAAIGMRLGWSVISPGDRPRGQVLAEQGRGVMSVAVGLVGVLAVSGLIEAVVTPAPLPTFVRIGIGLVAEAAFLAYIMHCGRRAAKAGETGDIEDAPDVVPTG</sequence>
<reference evidence="1 2" key="1">
    <citation type="journal article" date="2019" name="Emerg. Microbes Infect.">
        <title>Comprehensive subspecies identification of 175 nontuberculous mycobacteria species based on 7547 genomic profiles.</title>
        <authorList>
            <person name="Matsumoto Y."/>
            <person name="Kinjo T."/>
            <person name="Motooka D."/>
            <person name="Nabeya D."/>
            <person name="Jung N."/>
            <person name="Uechi K."/>
            <person name="Horii T."/>
            <person name="Iida T."/>
            <person name="Fujita J."/>
            <person name="Nakamura S."/>
        </authorList>
    </citation>
    <scope>NUCLEOTIDE SEQUENCE [LARGE SCALE GENOMIC DNA]</scope>
    <source>
        <strain evidence="1 2">JCM 14233</strain>
    </source>
</reference>
<dbReference type="RefSeq" id="WP_083052110.1">
    <property type="nucleotide sequence ID" value="NZ_AP022575.1"/>
</dbReference>
<dbReference type="EMBL" id="AP022575">
    <property type="protein sequence ID" value="BBX75812.1"/>
    <property type="molecule type" value="Genomic_DNA"/>
</dbReference>
<dbReference type="AlphaFoldDB" id="A0A7I7MVC0"/>
<proteinExistence type="predicted"/>
<protein>
    <submittedName>
        <fullName evidence="1">Uncharacterized protein</fullName>
    </submittedName>
</protein>